<evidence type="ECO:0000256" key="1">
    <source>
        <dbReference type="SAM" id="MobiDB-lite"/>
    </source>
</evidence>
<dbReference type="InterPro" id="IPR013860">
    <property type="entry name" value="AreA_GATA"/>
</dbReference>
<feature type="compositionally biased region" description="Acidic residues" evidence="1">
    <location>
        <begin position="642"/>
        <end position="653"/>
    </location>
</feature>
<sequence length="877" mass="96527">MSSNAKSGEVFTGGATTSQHIEAQDDDHFQNTTFKLKRTRSLGLLDEFIDPEKQQEQIEKKNNSSTDSELPSSQIDGSADHGDSEVHEDSSTHGDSTTHGESSSAAPSSPYITSPDLIPHDDTDLVAEPSRHVDYLSHEWDVSDISKSWRYVIQRRKDVANAARLENASWRTWAQRRSNLKTISPEEVNWSKESDVTWLYGPIVDDDENDHETCASNEDSKSGTATSIVAGDISIARKNHGPKPILKKRTVQDMMISHSNLLKLQVATARAESEQRRREDAEAEARREAAAKSGKSDRPPEYFDYDVISAKLNSQYKNYSGPGSLANSNNNSALDLTQAHSPVEATNLSSKLQKVSSERSATVESTEPPKKEKRHIHFNDEVKQCIAVNEYSDEDEDYDYDDEYDNDYDYGDDESYVYEDNSNFNDEDEDDDYDDDEDEDDEEDEGGFFLKVKPPSSASLAGLTLPGLSSASTKDKDHERSEESDSISTNNSKVYKTIHLLPPTTLNYGSSDEESDDYNPYTSSLSHNVDNSTSRGYDYYYDYNTVYQVDPNHAIYGSKKTPDVVDVPKNITLGSNFDYEIIQNEDAQQYENTPLHSAKNESSAVDSDESSKDSSKLPVSSLEDSASPSIRPNPFSLHEQDQSDSDSDSEDDGLSINARNSSQSLAQSVFGHALTSADSDSKSTPAEHYYPKAETKPSEDHISSINPRYSSTSVSRQPHSSSSLSDQFLNTGMTKASNDTSLSDTFFNIKAPEAKTASSSSLTERQSPPVQKKASPLPPHTTSANAFSGTSTPPPSGSAPKKGFMFDSDSDSEDEFIENASPPPSGDKNTTSYASLYQVADRNGISVPSQPEGEESSQKNRVGSAMVNFLGGWNKSG</sequence>
<feature type="region of interest" description="Disordered" evidence="1">
    <location>
        <begin position="389"/>
        <end position="490"/>
    </location>
</feature>
<feature type="region of interest" description="Disordered" evidence="1">
    <location>
        <begin position="1"/>
        <end position="29"/>
    </location>
</feature>
<feature type="compositionally biased region" description="Polar residues" evidence="1">
    <location>
        <begin position="345"/>
        <end position="365"/>
    </location>
</feature>
<feature type="compositionally biased region" description="Polar residues" evidence="1">
    <location>
        <begin position="520"/>
        <end position="531"/>
    </location>
</feature>
<reference evidence="3 4" key="1">
    <citation type="submission" date="2017-04" db="EMBL/GenBank/DDBJ databases">
        <title>Draft genome of the yeast Clavispora lusitaniae type strain CBS 6936.</title>
        <authorList>
            <person name="Durrens P."/>
            <person name="Klopp C."/>
            <person name="Biteau N."/>
            <person name="Fitton-Ouhabi V."/>
            <person name="Dementhon K."/>
            <person name="Accoceberry I."/>
            <person name="Sherman D.J."/>
            <person name="Noel T."/>
        </authorList>
    </citation>
    <scope>NUCLEOTIDE SEQUENCE [LARGE SCALE GENOMIC DNA]</scope>
    <source>
        <strain evidence="3 4">CBS 6936</strain>
    </source>
</reference>
<dbReference type="GO" id="GO:0005773">
    <property type="term" value="C:vacuole"/>
    <property type="evidence" value="ECO:0007669"/>
    <property type="project" value="GOC"/>
</dbReference>
<dbReference type="KEGG" id="clus:A9F13_05g00913"/>
<dbReference type="GO" id="GO:0007039">
    <property type="term" value="P:protein catabolic process in the vacuole"/>
    <property type="evidence" value="ECO:0007669"/>
    <property type="project" value="TreeGrafter"/>
</dbReference>
<protein>
    <recommendedName>
        <fullName evidence="2">Nitrogen regulatory protein areA GATA-like domain-containing protein</fullName>
    </recommendedName>
</protein>
<comment type="caution">
    <text evidence="3">The sequence shown here is derived from an EMBL/GenBank/DDBJ whole genome shotgun (WGS) entry which is preliminary data.</text>
</comment>
<feature type="domain" description="Nitrogen regulatory protein areA GATA-like" evidence="2">
    <location>
        <begin position="148"/>
        <end position="175"/>
    </location>
</feature>
<feature type="region of interest" description="Disordered" evidence="1">
    <location>
        <begin position="345"/>
        <end position="376"/>
    </location>
</feature>
<dbReference type="AlphaFoldDB" id="A0AA91T2N5"/>
<feature type="region of interest" description="Disordered" evidence="1">
    <location>
        <begin position="595"/>
        <end position="864"/>
    </location>
</feature>
<feature type="compositionally biased region" description="Polar residues" evidence="1">
    <location>
        <begin position="657"/>
        <end position="667"/>
    </location>
</feature>
<dbReference type="Proteomes" id="UP000195602">
    <property type="component" value="Unassembled WGS sequence"/>
</dbReference>
<feature type="compositionally biased region" description="Basic and acidic residues" evidence="1">
    <location>
        <begin position="473"/>
        <end position="483"/>
    </location>
</feature>
<feature type="compositionally biased region" description="Polar residues" evidence="1">
    <location>
        <begin position="63"/>
        <end position="76"/>
    </location>
</feature>
<dbReference type="PANTHER" id="PTHR28051">
    <property type="entry name" value="PROTEIN MTL1-RELATED"/>
    <property type="match status" value="1"/>
</dbReference>
<feature type="compositionally biased region" description="Acidic residues" evidence="1">
    <location>
        <begin position="425"/>
        <end position="446"/>
    </location>
</feature>
<accession>A0AA91T2N5</accession>
<proteinExistence type="predicted"/>
<evidence type="ECO:0000259" key="2">
    <source>
        <dbReference type="Pfam" id="PF08550"/>
    </source>
</evidence>
<feature type="compositionally biased region" description="Polar residues" evidence="1">
    <location>
        <begin position="703"/>
        <end position="746"/>
    </location>
</feature>
<name>A0AA91T2N5_CLALS</name>
<feature type="compositionally biased region" description="Basic and acidic residues" evidence="1">
    <location>
        <begin position="271"/>
        <end position="301"/>
    </location>
</feature>
<gene>
    <name evidence="3" type="ORF">A9F13_05g00913</name>
</gene>
<dbReference type="InterPro" id="IPR052292">
    <property type="entry name" value="Glucose_repression_reg"/>
</dbReference>
<dbReference type="Pfam" id="PF08550">
    <property type="entry name" value="GATA_AreA"/>
    <property type="match status" value="1"/>
</dbReference>
<feature type="compositionally biased region" description="Basic and acidic residues" evidence="1">
    <location>
        <begin position="78"/>
        <end position="98"/>
    </location>
</feature>
<organism evidence="3 4">
    <name type="scientific">Clavispora lusitaniae</name>
    <name type="common">Candida lusitaniae</name>
    <dbReference type="NCBI Taxonomy" id="36911"/>
    <lineage>
        <taxon>Eukaryota</taxon>
        <taxon>Fungi</taxon>
        <taxon>Dikarya</taxon>
        <taxon>Ascomycota</taxon>
        <taxon>Saccharomycotina</taxon>
        <taxon>Pichiomycetes</taxon>
        <taxon>Metschnikowiaceae</taxon>
        <taxon>Clavispora</taxon>
    </lineage>
</organism>
<feature type="compositionally biased region" description="Polar residues" evidence="1">
    <location>
        <begin position="99"/>
        <end position="112"/>
    </location>
</feature>
<evidence type="ECO:0000313" key="4">
    <source>
        <dbReference type="Proteomes" id="UP000195602"/>
    </source>
</evidence>
<feature type="compositionally biased region" description="Basic and acidic residues" evidence="1">
    <location>
        <begin position="689"/>
        <end position="702"/>
    </location>
</feature>
<dbReference type="PANTHER" id="PTHR28051:SF1">
    <property type="entry name" value="PROTEIN MTL1-RELATED"/>
    <property type="match status" value="1"/>
</dbReference>
<evidence type="ECO:0000313" key="3">
    <source>
        <dbReference type="EMBL" id="OVF09301.1"/>
    </source>
</evidence>
<feature type="region of interest" description="Disordered" evidence="1">
    <location>
        <begin position="503"/>
        <end position="531"/>
    </location>
</feature>
<feature type="compositionally biased region" description="Polar residues" evidence="1">
    <location>
        <begin position="756"/>
        <end position="769"/>
    </location>
</feature>
<dbReference type="OMA" id="WKYIILK"/>
<dbReference type="GO" id="GO:0042149">
    <property type="term" value="P:cellular response to glucose starvation"/>
    <property type="evidence" value="ECO:0007669"/>
    <property type="project" value="TreeGrafter"/>
</dbReference>
<feature type="compositionally biased region" description="Basic and acidic residues" evidence="1">
    <location>
        <begin position="50"/>
        <end position="62"/>
    </location>
</feature>
<feature type="region of interest" description="Disordered" evidence="1">
    <location>
        <begin position="46"/>
        <end position="124"/>
    </location>
</feature>
<feature type="compositionally biased region" description="Acidic residues" evidence="1">
    <location>
        <begin position="808"/>
        <end position="817"/>
    </location>
</feature>
<dbReference type="EMBL" id="LYUB02000005">
    <property type="protein sequence ID" value="OVF09301.1"/>
    <property type="molecule type" value="Genomic_DNA"/>
</dbReference>
<feature type="compositionally biased region" description="Acidic residues" evidence="1">
    <location>
        <begin position="391"/>
        <end position="417"/>
    </location>
</feature>
<feature type="region of interest" description="Disordered" evidence="1">
    <location>
        <begin position="267"/>
        <end position="301"/>
    </location>
</feature>